<sequence length="42" mass="4788">MDRTSPKKPFFIEEGFFVCGKANVSFANRGRHVCFFVALVSF</sequence>
<evidence type="ECO:0000313" key="2">
    <source>
        <dbReference type="Proteomes" id="UP000075455"/>
    </source>
</evidence>
<protein>
    <submittedName>
        <fullName evidence="1">Uncharacterized protein</fullName>
    </submittedName>
</protein>
<accession>A0A150LJH2</accession>
<name>A0A150LJH2_9BACL</name>
<comment type="caution">
    <text evidence="1">The sequence shown here is derived from an EMBL/GenBank/DDBJ whole genome shotgun (WGS) entry which is preliminary data.</text>
</comment>
<organism evidence="1 2">
    <name type="scientific">Saccharococcus caldoxylosilyticus</name>
    <dbReference type="NCBI Taxonomy" id="81408"/>
    <lineage>
        <taxon>Bacteria</taxon>
        <taxon>Bacillati</taxon>
        <taxon>Bacillota</taxon>
        <taxon>Bacilli</taxon>
        <taxon>Bacillales</taxon>
        <taxon>Anoxybacillaceae</taxon>
        <taxon>Saccharococcus</taxon>
    </lineage>
</organism>
<dbReference type="EMBL" id="LQYS01000062">
    <property type="protein sequence ID" value="KYD12394.1"/>
    <property type="molecule type" value="Genomic_DNA"/>
</dbReference>
<dbReference type="AlphaFoldDB" id="A0A150LJH2"/>
<gene>
    <name evidence="1" type="ORF">B4119_2900</name>
</gene>
<evidence type="ECO:0000313" key="1">
    <source>
        <dbReference type="EMBL" id="KYD12394.1"/>
    </source>
</evidence>
<proteinExistence type="predicted"/>
<dbReference type="Proteomes" id="UP000075455">
    <property type="component" value="Unassembled WGS sequence"/>
</dbReference>
<reference evidence="1 2" key="1">
    <citation type="submission" date="2016-01" db="EMBL/GenBank/DDBJ databases">
        <title>Draft Genome Sequences of Seven Thermophilic Sporeformers Isolated from Foods.</title>
        <authorList>
            <person name="Berendsen E.M."/>
            <person name="Wells-Bennik M.H."/>
            <person name="Krawcyk A.O."/>
            <person name="De Jong A."/>
            <person name="Holsappel S."/>
            <person name="Eijlander R.T."/>
            <person name="Kuipers O.P."/>
        </authorList>
    </citation>
    <scope>NUCLEOTIDE SEQUENCE [LARGE SCALE GENOMIC DNA]</scope>
    <source>
        <strain evidence="1 2">B4119</strain>
    </source>
</reference>